<name>A0AAJ1CUZ6_PANAN</name>
<proteinExistence type="predicted"/>
<dbReference type="Proteomes" id="UP001208888">
    <property type="component" value="Unassembled WGS sequence"/>
</dbReference>
<dbReference type="AlphaFoldDB" id="A0AAJ1CUZ6"/>
<evidence type="ECO:0000313" key="3">
    <source>
        <dbReference type="Proteomes" id="UP001208888"/>
    </source>
</evidence>
<dbReference type="InterPro" id="IPR036665">
    <property type="entry name" value="PTS_IIA_glucitol/sorbitol_sf"/>
</dbReference>
<reference evidence="2" key="1">
    <citation type="submission" date="2022-06" db="EMBL/GenBank/DDBJ databases">
        <title>Dynamics of rice microbiomes reveals core vertical transmitted seed endophytes.</title>
        <authorList>
            <person name="Liao K."/>
            <person name="Zhang X."/>
        </authorList>
    </citation>
    <scope>NUCLEOTIDE SEQUENCE</scope>
    <source>
        <strain evidence="2">JT1-17</strain>
    </source>
</reference>
<feature type="modified residue" description="Phosphohistidine; by HPr" evidence="1">
    <location>
        <position position="43"/>
    </location>
</feature>
<evidence type="ECO:0000256" key="1">
    <source>
        <dbReference type="PROSITE-ProRule" id="PRU00420"/>
    </source>
</evidence>
<dbReference type="SUPFAM" id="SSF141530">
    <property type="entry name" value="PTSIIA/GutA-like"/>
    <property type="match status" value="1"/>
</dbReference>
<dbReference type="GO" id="GO:0008982">
    <property type="term" value="F:protein-N(PI)-phosphohistidine-sugar phosphotransferase activity"/>
    <property type="evidence" value="ECO:0007669"/>
    <property type="project" value="InterPro"/>
</dbReference>
<organism evidence="2 3">
    <name type="scientific">Pantoea ananas</name>
    <name type="common">Erwinia uredovora</name>
    <dbReference type="NCBI Taxonomy" id="553"/>
    <lineage>
        <taxon>Bacteria</taxon>
        <taxon>Pseudomonadati</taxon>
        <taxon>Pseudomonadota</taxon>
        <taxon>Gammaproteobacteria</taxon>
        <taxon>Enterobacterales</taxon>
        <taxon>Erwiniaceae</taxon>
        <taxon>Pantoea</taxon>
    </lineage>
</organism>
<comment type="caution">
    <text evidence="2">The sequence shown here is derived from an EMBL/GenBank/DDBJ whole genome shotgun (WGS) entry which is preliminary data.</text>
</comment>
<dbReference type="PANTHER" id="PTHR40398:SF1">
    <property type="entry name" value="PTS SYSTEM GLUCITOL_SORBITOL-SPECIFIC EIIA COMPONENT"/>
    <property type="match status" value="1"/>
</dbReference>
<dbReference type="RefSeq" id="WP_028723897.1">
    <property type="nucleotide sequence ID" value="NZ_CP081342.1"/>
</dbReference>
<dbReference type="PROSITE" id="PS51097">
    <property type="entry name" value="PTS_EIIA_TYPE_5"/>
    <property type="match status" value="1"/>
</dbReference>
<dbReference type="GO" id="GO:0016301">
    <property type="term" value="F:kinase activity"/>
    <property type="evidence" value="ECO:0007669"/>
    <property type="project" value="TreeGrafter"/>
</dbReference>
<dbReference type="PANTHER" id="PTHR40398">
    <property type="entry name" value="PTS SYSTEM GLUCITOL/SORBITOL-SPECIFIC EIIA COMPONENT"/>
    <property type="match status" value="1"/>
</dbReference>
<sequence>MQPFCSLHITAVGDFVAESLQENKLILFSNTAPTELAHYCAIHESTPCQKELAPGQTIEINDTAYVVTAVGDVATQNFKQLGHITLSFDNADSAELPGTVHLRGPTPTVIAAGDNIIFINSEVRILND</sequence>
<dbReference type="GO" id="GO:0005737">
    <property type="term" value="C:cytoplasm"/>
    <property type="evidence" value="ECO:0007669"/>
    <property type="project" value="InterPro"/>
</dbReference>
<accession>A0AAJ1CUZ6</accession>
<dbReference type="InterPro" id="IPR004716">
    <property type="entry name" value="PTS_IIA_glucitol/sorbitol-sp"/>
</dbReference>
<dbReference type="Gene3D" id="2.40.33.40">
    <property type="entry name" value="Phosphotransferase system, glucitol/sorbitol-specific IIA component"/>
    <property type="match status" value="1"/>
</dbReference>
<protein>
    <submittedName>
        <fullName evidence="2">PTS system glucitol/sorbitol-specific EIIA component</fullName>
    </submittedName>
</protein>
<dbReference type="EMBL" id="JANFVX010000001">
    <property type="protein sequence ID" value="MCW0342227.1"/>
    <property type="molecule type" value="Genomic_DNA"/>
</dbReference>
<evidence type="ECO:0000313" key="2">
    <source>
        <dbReference type="EMBL" id="MCW0342227.1"/>
    </source>
</evidence>
<dbReference type="GO" id="GO:0009401">
    <property type="term" value="P:phosphoenolpyruvate-dependent sugar phosphotransferase system"/>
    <property type="evidence" value="ECO:0007669"/>
    <property type="project" value="InterPro"/>
</dbReference>
<gene>
    <name evidence="2" type="ORF">NB703_000320</name>
</gene>
<dbReference type="Pfam" id="PF03829">
    <property type="entry name" value="PTSIIA_gutA"/>
    <property type="match status" value="1"/>
</dbReference>